<organism evidence="2 3">
    <name type="scientific">Nocardioides scoriae</name>
    <dbReference type="NCBI Taxonomy" id="642780"/>
    <lineage>
        <taxon>Bacteria</taxon>
        <taxon>Bacillati</taxon>
        <taxon>Actinomycetota</taxon>
        <taxon>Actinomycetes</taxon>
        <taxon>Propionibacteriales</taxon>
        <taxon>Nocardioidaceae</taxon>
        <taxon>Nocardioides</taxon>
    </lineage>
</organism>
<keyword evidence="1" id="KW-0472">Membrane</keyword>
<protein>
    <submittedName>
        <fullName evidence="2">Uncharacterized protein</fullName>
    </submittedName>
</protein>
<keyword evidence="1" id="KW-0812">Transmembrane</keyword>
<reference evidence="3" key="1">
    <citation type="submission" date="2016-10" db="EMBL/GenBank/DDBJ databases">
        <authorList>
            <person name="Varghese N."/>
            <person name="Submissions S."/>
        </authorList>
    </citation>
    <scope>NUCLEOTIDE SEQUENCE [LARGE SCALE GENOMIC DNA]</scope>
    <source>
        <strain evidence="3">DSM 22127</strain>
    </source>
</reference>
<accession>A0A1H1S1L5</accession>
<dbReference type="Proteomes" id="UP000198859">
    <property type="component" value="Chromosome I"/>
</dbReference>
<evidence type="ECO:0000313" key="3">
    <source>
        <dbReference type="Proteomes" id="UP000198859"/>
    </source>
</evidence>
<keyword evidence="1" id="KW-1133">Transmembrane helix</keyword>
<feature type="transmembrane region" description="Helical" evidence="1">
    <location>
        <begin position="6"/>
        <end position="28"/>
    </location>
</feature>
<dbReference type="AlphaFoldDB" id="A0A1H1S1L5"/>
<proteinExistence type="predicted"/>
<dbReference type="RefSeq" id="WP_091728675.1">
    <property type="nucleotide sequence ID" value="NZ_LT629757.1"/>
</dbReference>
<keyword evidence="3" id="KW-1185">Reference proteome</keyword>
<evidence type="ECO:0000313" key="2">
    <source>
        <dbReference type="EMBL" id="SDS41783.1"/>
    </source>
</evidence>
<gene>
    <name evidence="2" type="ORF">SAMN04488570_1835</name>
</gene>
<feature type="transmembrane region" description="Helical" evidence="1">
    <location>
        <begin position="49"/>
        <end position="70"/>
    </location>
</feature>
<dbReference type="EMBL" id="LT629757">
    <property type="protein sequence ID" value="SDS41783.1"/>
    <property type="molecule type" value="Genomic_DNA"/>
</dbReference>
<sequence>MPTTHALTVTVVGCGALALVASIWLAVTPHRIGRRSLRLPPLAWQLARVGLVATLSTLAAGCALAAVGLLGPGAPR</sequence>
<evidence type="ECO:0000256" key="1">
    <source>
        <dbReference type="SAM" id="Phobius"/>
    </source>
</evidence>
<name>A0A1H1S1L5_9ACTN</name>